<evidence type="ECO:0000259" key="13">
    <source>
        <dbReference type="PROSITE" id="PS00794"/>
    </source>
</evidence>
<dbReference type="GO" id="GO:0046656">
    <property type="term" value="P:folic acid biosynthetic process"/>
    <property type="evidence" value="ECO:0007669"/>
    <property type="project" value="UniProtKB-KW"/>
</dbReference>
<dbReference type="GO" id="GO:0005524">
    <property type="term" value="F:ATP binding"/>
    <property type="evidence" value="ECO:0007669"/>
    <property type="project" value="UniProtKB-KW"/>
</dbReference>
<comment type="pathway">
    <text evidence="1">Cofactor biosynthesis; tetrahydrofolate biosynthesis; 2-amino-4-hydroxy-6-hydroxymethyl-7,8-dihydropteridine diphosphate from 7,8-dihydroneopterin triphosphate: step 4/4.</text>
</comment>
<dbReference type="CDD" id="cd00483">
    <property type="entry name" value="HPPK"/>
    <property type="match status" value="1"/>
</dbReference>
<dbReference type="GO" id="GO:0003848">
    <property type="term" value="F:2-amino-4-hydroxy-6-hydroxymethyldihydropteridine diphosphokinase activity"/>
    <property type="evidence" value="ECO:0007669"/>
    <property type="project" value="UniProtKB-EC"/>
</dbReference>
<evidence type="ECO:0000313" key="15">
    <source>
        <dbReference type="Proteomes" id="UP000007058"/>
    </source>
</evidence>
<dbReference type="GO" id="GO:0046654">
    <property type="term" value="P:tetrahydrofolate biosynthetic process"/>
    <property type="evidence" value="ECO:0007669"/>
    <property type="project" value="UniProtKB-UniPathway"/>
</dbReference>
<keyword evidence="15" id="KW-1185">Reference proteome</keyword>
<dbReference type="Proteomes" id="UP000007058">
    <property type="component" value="Chromosome"/>
</dbReference>
<evidence type="ECO:0000256" key="3">
    <source>
        <dbReference type="ARBA" id="ARBA00013253"/>
    </source>
</evidence>
<comment type="function">
    <text evidence="10">Catalyzes the transfer of pyrophosphate from adenosine triphosphate (ATP) to 6-hydroxymethyl-7,8-dihydropterin, an enzymatic step in folate biosynthesis pathway.</text>
</comment>
<keyword evidence="6" id="KW-0547">Nucleotide-binding</keyword>
<evidence type="ECO:0000256" key="11">
    <source>
        <dbReference type="ARBA" id="ARBA00029766"/>
    </source>
</evidence>
<dbReference type="PANTHER" id="PTHR43071">
    <property type="entry name" value="2-AMINO-4-HYDROXY-6-HYDROXYMETHYLDIHYDROPTERIDINE PYROPHOSPHOKINASE"/>
    <property type="match status" value="1"/>
</dbReference>
<evidence type="ECO:0000256" key="4">
    <source>
        <dbReference type="ARBA" id="ARBA00016218"/>
    </source>
</evidence>
<evidence type="ECO:0000313" key="14">
    <source>
        <dbReference type="EMBL" id="BAE51103.1"/>
    </source>
</evidence>
<dbReference type="RefSeq" id="WP_011384696.1">
    <property type="nucleotide sequence ID" value="NC_007626.1"/>
</dbReference>
<dbReference type="PROSITE" id="PS00794">
    <property type="entry name" value="HPPK"/>
    <property type="match status" value="1"/>
</dbReference>
<evidence type="ECO:0000256" key="8">
    <source>
        <dbReference type="ARBA" id="ARBA00022840"/>
    </source>
</evidence>
<dbReference type="EC" id="2.7.6.3" evidence="3"/>
<dbReference type="AlphaFoldDB" id="Q2W4X2"/>
<evidence type="ECO:0000256" key="1">
    <source>
        <dbReference type="ARBA" id="ARBA00005051"/>
    </source>
</evidence>
<accession>Q2W4X2</accession>
<keyword evidence="7" id="KW-0418">Kinase</keyword>
<dbReference type="Gene3D" id="3.30.70.560">
    <property type="entry name" value="7,8-Dihydro-6-hydroxymethylpterin-pyrophosphokinase HPPK"/>
    <property type="match status" value="1"/>
</dbReference>
<evidence type="ECO:0000256" key="10">
    <source>
        <dbReference type="ARBA" id="ARBA00029409"/>
    </source>
</evidence>
<feature type="domain" description="7,8-dihydro-6-hydroxymethylpterin-pyrophosphokinase" evidence="13">
    <location>
        <begin position="86"/>
        <end position="97"/>
    </location>
</feature>
<dbReference type="SUPFAM" id="SSF55083">
    <property type="entry name" value="6-hydroxymethyl-7,8-dihydropterin pyrophosphokinase, HPPK"/>
    <property type="match status" value="1"/>
</dbReference>
<name>Q2W4X2_PARM1</name>
<proteinExistence type="inferred from homology"/>
<dbReference type="KEGG" id="mag:amb2299"/>
<keyword evidence="8" id="KW-0067">ATP-binding</keyword>
<dbReference type="OrthoDB" id="9808041at2"/>
<dbReference type="STRING" id="342108.amb2299"/>
<protein>
    <recommendedName>
        <fullName evidence="4">2-amino-4-hydroxy-6-hydroxymethyldihydropteridine pyrophosphokinase</fullName>
        <ecNumber evidence="3">2.7.6.3</ecNumber>
    </recommendedName>
    <alternativeName>
        <fullName evidence="11">6-hydroxymethyl-7,8-dihydropterin pyrophosphokinase</fullName>
    </alternativeName>
    <alternativeName>
        <fullName evidence="12">7,8-dihydro-6-hydroxymethylpterin-pyrophosphokinase</fullName>
    </alternativeName>
</protein>
<evidence type="ECO:0000256" key="9">
    <source>
        <dbReference type="ARBA" id="ARBA00022909"/>
    </source>
</evidence>
<keyword evidence="5" id="KW-0808">Transferase</keyword>
<evidence type="ECO:0000256" key="2">
    <source>
        <dbReference type="ARBA" id="ARBA00005810"/>
    </source>
</evidence>
<evidence type="ECO:0000256" key="12">
    <source>
        <dbReference type="ARBA" id="ARBA00033413"/>
    </source>
</evidence>
<dbReference type="UniPathway" id="UPA00077">
    <property type="reaction ID" value="UER00155"/>
</dbReference>
<dbReference type="HOGENOM" id="CLU_097916_1_2_5"/>
<dbReference type="InterPro" id="IPR000550">
    <property type="entry name" value="Hppk"/>
</dbReference>
<organism evidence="14 15">
    <name type="scientific">Paramagnetospirillum magneticum (strain ATCC 700264 / AMB-1)</name>
    <name type="common">Magnetospirillum magneticum</name>
    <dbReference type="NCBI Taxonomy" id="342108"/>
    <lineage>
        <taxon>Bacteria</taxon>
        <taxon>Pseudomonadati</taxon>
        <taxon>Pseudomonadota</taxon>
        <taxon>Alphaproteobacteria</taxon>
        <taxon>Rhodospirillales</taxon>
        <taxon>Magnetospirillaceae</taxon>
        <taxon>Paramagnetospirillum</taxon>
    </lineage>
</organism>
<comment type="similarity">
    <text evidence="2">Belongs to the HPPK family.</text>
</comment>
<gene>
    <name evidence="14" type="ordered locus">amb2299</name>
</gene>
<dbReference type="GO" id="GO:0016301">
    <property type="term" value="F:kinase activity"/>
    <property type="evidence" value="ECO:0007669"/>
    <property type="project" value="UniProtKB-KW"/>
</dbReference>
<sequence>MTLVHLGLGTNLGDRPANLRAAIDALGTVGAIAAYSQVWETAPLYVIDQPAFLNMAVALETGLAPLELLAHLKAMEDELGRVASVRYGPRLIDLDILLYADMVMASEILTLPHARLHERHFALAPLAEIAGEVRHPTLGVSILALLQGLPGPGDIHRLGPLTSMTL</sequence>
<evidence type="ECO:0000256" key="5">
    <source>
        <dbReference type="ARBA" id="ARBA00022679"/>
    </source>
</evidence>
<dbReference type="InterPro" id="IPR035907">
    <property type="entry name" value="Hppk_sf"/>
</dbReference>
<reference evidence="14 15" key="1">
    <citation type="journal article" date="2005" name="DNA Res.">
        <title>Complete genome sequence of the facultative anaerobic magnetotactic bacterium Magnetospirillum sp. strain AMB-1.</title>
        <authorList>
            <person name="Matsunaga T."/>
            <person name="Okamura Y."/>
            <person name="Fukuda Y."/>
            <person name="Wahyudi A.T."/>
            <person name="Murase Y."/>
            <person name="Takeyama H."/>
        </authorList>
    </citation>
    <scope>NUCLEOTIDE SEQUENCE [LARGE SCALE GENOMIC DNA]</scope>
    <source>
        <strain evidence="15">ATCC 700264 / AMB-1</strain>
    </source>
</reference>
<keyword evidence="9" id="KW-0289">Folate biosynthesis</keyword>
<dbReference type="Pfam" id="PF01288">
    <property type="entry name" value="HPPK"/>
    <property type="match status" value="1"/>
</dbReference>
<dbReference type="PANTHER" id="PTHR43071:SF1">
    <property type="entry name" value="2-AMINO-4-HYDROXY-6-HYDROXYMETHYLDIHYDROPTERIDINE PYROPHOSPHOKINASE"/>
    <property type="match status" value="1"/>
</dbReference>
<evidence type="ECO:0000256" key="6">
    <source>
        <dbReference type="ARBA" id="ARBA00022741"/>
    </source>
</evidence>
<dbReference type="EMBL" id="AP007255">
    <property type="protein sequence ID" value="BAE51103.1"/>
    <property type="molecule type" value="Genomic_DNA"/>
</dbReference>
<evidence type="ECO:0000256" key="7">
    <source>
        <dbReference type="ARBA" id="ARBA00022777"/>
    </source>
</evidence>
<dbReference type="NCBIfam" id="TIGR01498">
    <property type="entry name" value="folK"/>
    <property type="match status" value="1"/>
</dbReference>